<feature type="compositionally biased region" description="Pro residues" evidence="1">
    <location>
        <begin position="181"/>
        <end position="190"/>
    </location>
</feature>
<dbReference type="AlphaFoldDB" id="A0A084ARQ4"/>
<feature type="region of interest" description="Disordered" evidence="1">
    <location>
        <begin position="344"/>
        <end position="400"/>
    </location>
</feature>
<protein>
    <submittedName>
        <fullName evidence="2">Uncharacterized protein</fullName>
    </submittedName>
</protein>
<evidence type="ECO:0000256" key="1">
    <source>
        <dbReference type="SAM" id="MobiDB-lite"/>
    </source>
</evidence>
<evidence type="ECO:0000313" key="2">
    <source>
        <dbReference type="EMBL" id="KEY67983.1"/>
    </source>
</evidence>
<keyword evidence="3" id="KW-1185">Reference proteome</keyword>
<evidence type="ECO:0000313" key="3">
    <source>
        <dbReference type="Proteomes" id="UP000028045"/>
    </source>
</evidence>
<dbReference type="EMBL" id="KL648598">
    <property type="protein sequence ID" value="KEY67983.1"/>
    <property type="molecule type" value="Genomic_DNA"/>
</dbReference>
<dbReference type="HOGENOM" id="CLU_014758_0_0_1"/>
<organism evidence="2 3">
    <name type="scientific">Stachybotrys chartarum (strain CBS 109288 / IBT 7711)</name>
    <name type="common">Toxic black mold</name>
    <name type="synonym">Stilbospora chartarum</name>
    <dbReference type="NCBI Taxonomy" id="1280523"/>
    <lineage>
        <taxon>Eukaryota</taxon>
        <taxon>Fungi</taxon>
        <taxon>Dikarya</taxon>
        <taxon>Ascomycota</taxon>
        <taxon>Pezizomycotina</taxon>
        <taxon>Sordariomycetes</taxon>
        <taxon>Hypocreomycetidae</taxon>
        <taxon>Hypocreales</taxon>
        <taxon>Stachybotryaceae</taxon>
        <taxon>Stachybotrys</taxon>
    </lineage>
</organism>
<name>A0A084ARQ4_STACB</name>
<feature type="compositionally biased region" description="Basic and acidic residues" evidence="1">
    <location>
        <begin position="371"/>
        <end position="388"/>
    </location>
</feature>
<dbReference type="Proteomes" id="UP000028045">
    <property type="component" value="Unassembled WGS sequence"/>
</dbReference>
<accession>A0A084ARQ4</accession>
<feature type="region of interest" description="Disordered" evidence="1">
    <location>
        <begin position="178"/>
        <end position="218"/>
    </location>
</feature>
<feature type="compositionally biased region" description="Basic and acidic residues" evidence="1">
    <location>
        <begin position="197"/>
        <end position="208"/>
    </location>
</feature>
<proteinExistence type="predicted"/>
<sequence length="526" mass="58181">MFANFAGLASLPARAKVDPKDIPPPTPIILPRYQPFAQDDAAIKPADALPSLLTFTGRPNAALGSLSINALGVDLALDVKPEEIIPDPSYVPAFDQWDQLSVDEAREQNPSTRLPLRNGNLSPGCQLYVERKKELCTPNEDAFRTVRRIQPPKGKQQARLGNTYEFFRCLELFTTYWDDPTQPPPLPPSPELSTTADAERTADPKPEGPGEEPTSDVVRTASGQNMPAEFRQNLITAFIKLVAYDFGCNVSMARVEPRLHLSSPQGGPQRRKSYTPSNCSFIFQSPTTREAARAGMVYGPIAAVSARGVLNLATPDIETAQSQDLAREVVAALITAQHRAREGKTETRFGEGEWWTSKPRWGGGTGGPIGREIEKDAVPGDKDAKVDQGDGTSAPAPKKARKTMSIYDNYRMIRTPASTWDRKARYEAIGKVRGAVYDDIFVVSSLFHHVSVLRMRVPQRLLDVLDGAPEPDPARRSWGKVQAWRSSWYDLFDAKQRIAALQLMWSVMAFQMRKDTSTDDVKMTDA</sequence>
<gene>
    <name evidence="2" type="ORF">S7711_02187</name>
</gene>
<reference evidence="2 3" key="1">
    <citation type="journal article" date="2014" name="BMC Genomics">
        <title>Comparative genome sequencing reveals chemotype-specific gene clusters in the toxigenic black mold Stachybotrys.</title>
        <authorList>
            <person name="Semeiks J."/>
            <person name="Borek D."/>
            <person name="Otwinowski Z."/>
            <person name="Grishin N.V."/>
        </authorList>
    </citation>
    <scope>NUCLEOTIDE SEQUENCE [LARGE SCALE GENOMIC DNA]</scope>
    <source>
        <strain evidence="3">CBS 109288 / IBT 7711</strain>
    </source>
</reference>
<dbReference type="OrthoDB" id="5407653at2759"/>